<evidence type="ECO:0000313" key="1">
    <source>
        <dbReference type="EMBL" id="KAJ7319361.1"/>
    </source>
</evidence>
<protein>
    <submittedName>
        <fullName evidence="1">Uncharacterized protein</fullName>
    </submittedName>
</protein>
<sequence length="332" mass="37666">MTPFLPHDLEREIFEFSALSNPRSIPKLVLVARHIKNWIEPLLYRTLSVVNEDQADSDAVDLIRISTSICLAISPASFFHVRYLALTGVSPDTVSLILARCSGVVGLAIFQTYPPDPAWFPLIAAMSNLRQLSADINYFFVPPRVEFSHLVLTGLTHLDMFETPLSENWAMDICSLPRLTHLSFNTDDVEPFAPETQIRYILANSKSLEAFVLLIFEYEKALKQYDEYEYFSNDPRSVVMSVADSGYLVDWERGATGGDDYWIQAERFIQKRRSGEIKGSEYVIVLPTSPNFAFDSDPLSFMQWLRTGLNEVPPLYLPTPFLDPSQLKALPL</sequence>
<name>A0AAD6ZFL2_9AGAR</name>
<proteinExistence type="predicted"/>
<dbReference type="AlphaFoldDB" id="A0AAD6ZFL2"/>
<organism evidence="1 2">
    <name type="scientific">Mycena albidolilacea</name>
    <dbReference type="NCBI Taxonomy" id="1033008"/>
    <lineage>
        <taxon>Eukaryota</taxon>
        <taxon>Fungi</taxon>
        <taxon>Dikarya</taxon>
        <taxon>Basidiomycota</taxon>
        <taxon>Agaricomycotina</taxon>
        <taxon>Agaricomycetes</taxon>
        <taxon>Agaricomycetidae</taxon>
        <taxon>Agaricales</taxon>
        <taxon>Marasmiineae</taxon>
        <taxon>Mycenaceae</taxon>
        <taxon>Mycena</taxon>
    </lineage>
</organism>
<evidence type="ECO:0000313" key="2">
    <source>
        <dbReference type="Proteomes" id="UP001218218"/>
    </source>
</evidence>
<keyword evidence="2" id="KW-1185">Reference proteome</keyword>
<gene>
    <name evidence="1" type="ORF">DFH08DRAFT_970744</name>
</gene>
<reference evidence="1" key="1">
    <citation type="submission" date="2023-03" db="EMBL/GenBank/DDBJ databases">
        <title>Massive genome expansion in bonnet fungi (Mycena s.s.) driven by repeated elements and novel gene families across ecological guilds.</title>
        <authorList>
            <consortium name="Lawrence Berkeley National Laboratory"/>
            <person name="Harder C.B."/>
            <person name="Miyauchi S."/>
            <person name="Viragh M."/>
            <person name="Kuo A."/>
            <person name="Thoen E."/>
            <person name="Andreopoulos B."/>
            <person name="Lu D."/>
            <person name="Skrede I."/>
            <person name="Drula E."/>
            <person name="Henrissat B."/>
            <person name="Morin E."/>
            <person name="Kohler A."/>
            <person name="Barry K."/>
            <person name="LaButti K."/>
            <person name="Morin E."/>
            <person name="Salamov A."/>
            <person name="Lipzen A."/>
            <person name="Mereny Z."/>
            <person name="Hegedus B."/>
            <person name="Baldrian P."/>
            <person name="Stursova M."/>
            <person name="Weitz H."/>
            <person name="Taylor A."/>
            <person name="Grigoriev I.V."/>
            <person name="Nagy L.G."/>
            <person name="Martin F."/>
            <person name="Kauserud H."/>
        </authorList>
    </citation>
    <scope>NUCLEOTIDE SEQUENCE</scope>
    <source>
        <strain evidence="1">CBHHK002</strain>
    </source>
</reference>
<dbReference type="EMBL" id="JARIHO010000054">
    <property type="protein sequence ID" value="KAJ7319361.1"/>
    <property type="molecule type" value="Genomic_DNA"/>
</dbReference>
<accession>A0AAD6ZFL2</accession>
<comment type="caution">
    <text evidence="1">The sequence shown here is derived from an EMBL/GenBank/DDBJ whole genome shotgun (WGS) entry which is preliminary data.</text>
</comment>
<dbReference type="Proteomes" id="UP001218218">
    <property type="component" value="Unassembled WGS sequence"/>
</dbReference>
<dbReference type="SUPFAM" id="SSF52047">
    <property type="entry name" value="RNI-like"/>
    <property type="match status" value="1"/>
</dbReference>